<evidence type="ECO:0000313" key="3">
    <source>
        <dbReference type="Proteomes" id="UP001162060"/>
    </source>
</evidence>
<dbReference type="Proteomes" id="UP001162060">
    <property type="component" value="Unassembled WGS sequence"/>
</dbReference>
<organism evidence="2 3">
    <name type="scientific">Peronospora matthiolae</name>
    <dbReference type="NCBI Taxonomy" id="2874970"/>
    <lineage>
        <taxon>Eukaryota</taxon>
        <taxon>Sar</taxon>
        <taxon>Stramenopiles</taxon>
        <taxon>Oomycota</taxon>
        <taxon>Peronosporomycetes</taxon>
        <taxon>Peronosporales</taxon>
        <taxon>Peronosporaceae</taxon>
        <taxon>Peronospora</taxon>
    </lineage>
</organism>
<proteinExistence type="predicted"/>
<comment type="caution">
    <text evidence="2">The sequence shown here is derived from an EMBL/GenBank/DDBJ whole genome shotgun (WGS) entry which is preliminary data.</text>
</comment>
<sequence length="208" mass="23512">MIDAHVVADEITRESRAFQRQVDGPRGVMAYLDSRGEADRCEQNVFASHYSQLDEEVVWITSVDPVEGVGVKVSRVQMKRRDVRRSDDAVELEVGVGANDGKRIGGHPDRSHGSSEKVHNDRREDRDERSYWAQKKAEKSTKIWEDLYSKGTVSTENAPAFGSESESSDDDVKPAAAHSSSVSEHKRKKQMKMIKKRDGKKDKKAKRR</sequence>
<feature type="compositionally biased region" description="Basic and acidic residues" evidence="1">
    <location>
        <begin position="100"/>
        <end position="148"/>
    </location>
</feature>
<reference evidence="2" key="1">
    <citation type="submission" date="2024-01" db="EMBL/GenBank/DDBJ databases">
        <authorList>
            <person name="Webb A."/>
        </authorList>
    </citation>
    <scope>NUCLEOTIDE SEQUENCE</scope>
    <source>
        <strain evidence="2">Pm1</strain>
    </source>
</reference>
<dbReference type="EMBL" id="CAKLBY020000115">
    <property type="protein sequence ID" value="CAK7927734.1"/>
    <property type="molecule type" value="Genomic_DNA"/>
</dbReference>
<evidence type="ECO:0000256" key="1">
    <source>
        <dbReference type="SAM" id="MobiDB-lite"/>
    </source>
</evidence>
<name>A0AAV1U3C2_9STRA</name>
<protein>
    <submittedName>
        <fullName evidence="2">Uncharacterized protein</fullName>
    </submittedName>
</protein>
<accession>A0AAV1U3C2</accession>
<feature type="compositionally biased region" description="Basic residues" evidence="1">
    <location>
        <begin position="185"/>
        <end position="208"/>
    </location>
</feature>
<dbReference type="AlphaFoldDB" id="A0AAV1U3C2"/>
<feature type="region of interest" description="Disordered" evidence="1">
    <location>
        <begin position="94"/>
        <end position="208"/>
    </location>
</feature>
<gene>
    <name evidence="2" type="ORF">PM001_LOCUS12884</name>
</gene>
<evidence type="ECO:0000313" key="2">
    <source>
        <dbReference type="EMBL" id="CAK7927734.1"/>
    </source>
</evidence>